<dbReference type="InterPro" id="IPR001789">
    <property type="entry name" value="Sig_transdc_resp-reg_receiver"/>
</dbReference>
<dbReference type="PROSITE" id="PS50109">
    <property type="entry name" value="HIS_KIN"/>
    <property type="match status" value="1"/>
</dbReference>
<dbReference type="Pfam" id="PF00512">
    <property type="entry name" value="HisKA"/>
    <property type="match status" value="1"/>
</dbReference>
<evidence type="ECO:0000256" key="5">
    <source>
        <dbReference type="ARBA" id="ARBA00023012"/>
    </source>
</evidence>
<dbReference type="InterPro" id="IPR036097">
    <property type="entry name" value="HisK_dim/P_sf"/>
</dbReference>
<protein>
    <recommendedName>
        <fullName evidence="2">histidine kinase</fullName>
        <ecNumber evidence="2">2.7.13.3</ecNumber>
    </recommendedName>
</protein>
<dbReference type="OrthoDB" id="418136at2"/>
<dbReference type="EMBL" id="MJGC01000049">
    <property type="protein sequence ID" value="OEJ75530.1"/>
    <property type="molecule type" value="Genomic_DNA"/>
</dbReference>
<evidence type="ECO:0000259" key="7">
    <source>
        <dbReference type="PROSITE" id="PS50109"/>
    </source>
</evidence>
<dbReference type="SUPFAM" id="SSF47384">
    <property type="entry name" value="Homodimeric domain of signal transducing histidine kinase"/>
    <property type="match status" value="1"/>
</dbReference>
<dbReference type="InterPro" id="IPR003594">
    <property type="entry name" value="HATPase_dom"/>
</dbReference>
<dbReference type="STRING" id="1781255.BH720_09100"/>
<dbReference type="PRINTS" id="PR00344">
    <property type="entry name" value="BCTRLSENSOR"/>
</dbReference>
<reference evidence="9" key="1">
    <citation type="submission" date="2016-09" db="EMBL/GenBank/DDBJ databases">
        <title>Draft genome of thermotolerant cyanobacterium Desertifilum sp. strain IPPAS B-1220.</title>
        <authorList>
            <person name="Sinetova M.A."/>
            <person name="Bolakhan K."/>
            <person name="Zayadan B.K."/>
            <person name="Mironov K.S."/>
            <person name="Ustinova V."/>
            <person name="Kupriyanova E.V."/>
            <person name="Sidorov R.A."/>
            <person name="Skrypnik A.N."/>
            <person name="Gogoleva N.E."/>
            <person name="Gogolev Y.V."/>
            <person name="Los D.A."/>
        </authorList>
    </citation>
    <scope>NUCLEOTIDE SEQUENCE [LARGE SCALE GENOMIC DNA]</scope>
    <source>
        <strain evidence="9">IPPAS B-1220</strain>
    </source>
</reference>
<dbReference type="SUPFAM" id="SSF52172">
    <property type="entry name" value="CheY-like"/>
    <property type="match status" value="1"/>
</dbReference>
<dbReference type="InterPro" id="IPR005467">
    <property type="entry name" value="His_kinase_dom"/>
</dbReference>
<keyword evidence="5" id="KW-0902">Two-component regulatory system</keyword>
<feature type="domain" description="Response regulatory" evidence="8">
    <location>
        <begin position="9"/>
        <end position="125"/>
    </location>
</feature>
<evidence type="ECO:0000256" key="4">
    <source>
        <dbReference type="ARBA" id="ARBA00022777"/>
    </source>
</evidence>
<dbReference type="InterPro" id="IPR003661">
    <property type="entry name" value="HisK_dim/P_dom"/>
</dbReference>
<dbReference type="Gene3D" id="3.30.565.10">
    <property type="entry name" value="Histidine kinase-like ATPase, C-terminal domain"/>
    <property type="match status" value="1"/>
</dbReference>
<evidence type="ECO:0000256" key="6">
    <source>
        <dbReference type="PROSITE-ProRule" id="PRU00169"/>
    </source>
</evidence>
<evidence type="ECO:0000256" key="3">
    <source>
        <dbReference type="ARBA" id="ARBA00022553"/>
    </source>
</evidence>
<gene>
    <name evidence="9" type="ORF">BH720_09100</name>
</gene>
<dbReference type="PANTHER" id="PTHR43547">
    <property type="entry name" value="TWO-COMPONENT HISTIDINE KINASE"/>
    <property type="match status" value="1"/>
</dbReference>
<evidence type="ECO:0000313" key="9">
    <source>
        <dbReference type="EMBL" id="OEJ75530.1"/>
    </source>
</evidence>
<dbReference type="Gene3D" id="1.10.287.130">
    <property type="match status" value="1"/>
</dbReference>
<dbReference type="CDD" id="cd00075">
    <property type="entry name" value="HATPase"/>
    <property type="match status" value="1"/>
</dbReference>
<keyword evidence="3 6" id="KW-0597">Phosphoprotein</keyword>
<name>A0A1E5QLL9_9CYAN</name>
<dbReference type="Pfam" id="PF00072">
    <property type="entry name" value="Response_reg"/>
    <property type="match status" value="1"/>
</dbReference>
<dbReference type="PANTHER" id="PTHR43547:SF2">
    <property type="entry name" value="HYBRID SIGNAL TRANSDUCTION HISTIDINE KINASE C"/>
    <property type="match status" value="1"/>
</dbReference>
<sequence>MNPVSRNSIVLIVDDESSGFEVIEAHLFREAYEVVYLDSAKLAIQQLENIKPDVILLDVMMPELDGIEACRQIKAKRHCQQIPIIMVTALNAPEDLARAFAAGADDFITKPVSGVELRARVRSMLRIKQQYDALEATLHLREDLSNMIVHDLRNPLASILLSSELLLQYGVEGKTQEKVKTINLAARQLNSMINDLLILAKMESGQMLLNLVEVDLKQLVSKTIAQFEAIAQSRNQRLVSRLPELDQPILADASLLSRVLDNLLSNAIKFSPRRSTITLETQYLNCPPPQQVMIRTLDEGPGIDEAVKQRIFDKYEVGTLMSGVTQVGLGLAFCKMVIEAHQGSIFVEANQPKGSIFTITL</sequence>
<dbReference type="GO" id="GO:0000155">
    <property type="term" value="F:phosphorelay sensor kinase activity"/>
    <property type="evidence" value="ECO:0007669"/>
    <property type="project" value="InterPro"/>
</dbReference>
<dbReference type="InterPro" id="IPR004358">
    <property type="entry name" value="Sig_transdc_His_kin-like_C"/>
</dbReference>
<accession>A0A1E5QLL9</accession>
<comment type="caution">
    <text evidence="9">The sequence shown here is derived from an EMBL/GenBank/DDBJ whole genome shotgun (WGS) entry which is preliminary data.</text>
</comment>
<evidence type="ECO:0000256" key="2">
    <source>
        <dbReference type="ARBA" id="ARBA00012438"/>
    </source>
</evidence>
<evidence type="ECO:0000256" key="1">
    <source>
        <dbReference type="ARBA" id="ARBA00000085"/>
    </source>
</evidence>
<feature type="modified residue" description="4-aspartylphosphate" evidence="6">
    <location>
        <position position="58"/>
    </location>
</feature>
<dbReference type="SMART" id="SM00388">
    <property type="entry name" value="HisKA"/>
    <property type="match status" value="1"/>
</dbReference>
<dbReference type="Pfam" id="PF02518">
    <property type="entry name" value="HATPase_c"/>
    <property type="match status" value="1"/>
</dbReference>
<organism evidence="9">
    <name type="scientific">Desertifilum tharense IPPAS B-1220</name>
    <dbReference type="NCBI Taxonomy" id="1781255"/>
    <lineage>
        <taxon>Bacteria</taxon>
        <taxon>Bacillati</taxon>
        <taxon>Cyanobacteriota</taxon>
        <taxon>Cyanophyceae</taxon>
        <taxon>Desertifilales</taxon>
        <taxon>Desertifilaceae</taxon>
        <taxon>Desertifilum</taxon>
    </lineage>
</organism>
<dbReference type="SMART" id="SM00448">
    <property type="entry name" value="REC"/>
    <property type="match status" value="1"/>
</dbReference>
<keyword evidence="4 9" id="KW-0808">Transferase</keyword>
<dbReference type="EC" id="2.7.13.3" evidence="2"/>
<keyword evidence="4 9" id="KW-0418">Kinase</keyword>
<dbReference type="AlphaFoldDB" id="A0A1E5QLL9"/>
<feature type="domain" description="Histidine kinase" evidence="7">
    <location>
        <begin position="147"/>
        <end position="361"/>
    </location>
</feature>
<dbReference type="PROSITE" id="PS50110">
    <property type="entry name" value="RESPONSE_REGULATORY"/>
    <property type="match status" value="1"/>
</dbReference>
<dbReference type="SMART" id="SM00387">
    <property type="entry name" value="HATPase_c"/>
    <property type="match status" value="1"/>
</dbReference>
<dbReference type="InterPro" id="IPR011006">
    <property type="entry name" value="CheY-like_superfamily"/>
</dbReference>
<dbReference type="Gene3D" id="3.40.50.2300">
    <property type="match status" value="1"/>
</dbReference>
<comment type="catalytic activity">
    <reaction evidence="1">
        <text>ATP + protein L-histidine = ADP + protein N-phospho-L-histidine.</text>
        <dbReference type="EC" id="2.7.13.3"/>
    </reaction>
</comment>
<evidence type="ECO:0000259" key="8">
    <source>
        <dbReference type="PROSITE" id="PS50110"/>
    </source>
</evidence>
<proteinExistence type="predicted"/>
<dbReference type="SUPFAM" id="SSF55874">
    <property type="entry name" value="ATPase domain of HSP90 chaperone/DNA topoisomerase II/histidine kinase"/>
    <property type="match status" value="1"/>
</dbReference>
<dbReference type="InterPro" id="IPR036890">
    <property type="entry name" value="HATPase_C_sf"/>
</dbReference>
<dbReference type="RefSeq" id="WP_069966874.1">
    <property type="nucleotide sequence ID" value="NZ_CM124774.1"/>
</dbReference>